<keyword evidence="9" id="KW-1185">Reference proteome</keyword>
<dbReference type="InterPro" id="IPR015424">
    <property type="entry name" value="PyrdxlP-dep_Trfase"/>
</dbReference>
<evidence type="ECO:0000256" key="5">
    <source>
        <dbReference type="ARBA" id="ARBA00022898"/>
    </source>
</evidence>
<evidence type="ECO:0000256" key="6">
    <source>
        <dbReference type="RuleBase" id="RU000481"/>
    </source>
</evidence>
<dbReference type="Pfam" id="PF00155">
    <property type="entry name" value="Aminotran_1_2"/>
    <property type="match status" value="1"/>
</dbReference>
<dbReference type="Gene3D" id="3.90.1150.10">
    <property type="entry name" value="Aspartate Aminotransferase, domain 1"/>
    <property type="match status" value="1"/>
</dbReference>
<dbReference type="PANTHER" id="PTHR46383">
    <property type="entry name" value="ASPARTATE AMINOTRANSFERASE"/>
    <property type="match status" value="1"/>
</dbReference>
<organism evidence="8 9">
    <name type="scientific">Nibribacter koreensis</name>
    <dbReference type="NCBI Taxonomy" id="1084519"/>
    <lineage>
        <taxon>Bacteria</taxon>
        <taxon>Pseudomonadati</taxon>
        <taxon>Bacteroidota</taxon>
        <taxon>Cytophagia</taxon>
        <taxon>Cytophagales</taxon>
        <taxon>Hymenobacteraceae</taxon>
        <taxon>Nibribacter</taxon>
    </lineage>
</organism>
<keyword evidence="3 6" id="KW-0032">Aminotransferase</keyword>
<dbReference type="CDD" id="cd00609">
    <property type="entry name" value="AAT_like"/>
    <property type="match status" value="1"/>
</dbReference>
<dbReference type="EC" id="2.6.1.-" evidence="6"/>
<dbReference type="InterPro" id="IPR050596">
    <property type="entry name" value="AspAT/PAT-like"/>
</dbReference>
<evidence type="ECO:0000313" key="9">
    <source>
        <dbReference type="Proteomes" id="UP001501844"/>
    </source>
</evidence>
<evidence type="ECO:0000256" key="3">
    <source>
        <dbReference type="ARBA" id="ARBA00022576"/>
    </source>
</evidence>
<keyword evidence="5" id="KW-0663">Pyridoxal phosphate</keyword>
<dbReference type="SUPFAM" id="SSF53383">
    <property type="entry name" value="PLP-dependent transferases"/>
    <property type="match status" value="1"/>
</dbReference>
<protein>
    <recommendedName>
        <fullName evidence="6">Aminotransferase</fullName>
        <ecNumber evidence="6">2.6.1.-</ecNumber>
    </recommendedName>
</protein>
<dbReference type="InterPro" id="IPR015422">
    <property type="entry name" value="PyrdxlP-dep_Trfase_small"/>
</dbReference>
<feature type="domain" description="Aminotransferase class I/classII large" evidence="7">
    <location>
        <begin position="12"/>
        <end position="357"/>
    </location>
</feature>
<dbReference type="PROSITE" id="PS00105">
    <property type="entry name" value="AA_TRANSFER_CLASS_1"/>
    <property type="match status" value="1"/>
</dbReference>
<dbReference type="Proteomes" id="UP001501844">
    <property type="component" value="Unassembled WGS sequence"/>
</dbReference>
<dbReference type="PANTHER" id="PTHR46383:SF1">
    <property type="entry name" value="ASPARTATE AMINOTRANSFERASE"/>
    <property type="match status" value="1"/>
</dbReference>
<evidence type="ECO:0000313" key="8">
    <source>
        <dbReference type="EMBL" id="GAA4297009.1"/>
    </source>
</evidence>
<dbReference type="InterPro" id="IPR015421">
    <property type="entry name" value="PyrdxlP-dep_Trfase_major"/>
</dbReference>
<comment type="similarity">
    <text evidence="2 6">Belongs to the class-I pyridoxal-phosphate-dependent aminotransferase family.</text>
</comment>
<dbReference type="Gene3D" id="3.40.640.10">
    <property type="entry name" value="Type I PLP-dependent aspartate aminotransferase-like (Major domain)"/>
    <property type="match status" value="1"/>
</dbReference>
<reference evidence="9" key="1">
    <citation type="journal article" date="2019" name="Int. J. Syst. Evol. Microbiol.">
        <title>The Global Catalogue of Microorganisms (GCM) 10K type strain sequencing project: providing services to taxonomists for standard genome sequencing and annotation.</title>
        <authorList>
            <consortium name="The Broad Institute Genomics Platform"/>
            <consortium name="The Broad Institute Genome Sequencing Center for Infectious Disease"/>
            <person name="Wu L."/>
            <person name="Ma J."/>
        </authorList>
    </citation>
    <scope>NUCLEOTIDE SEQUENCE [LARGE SCALE GENOMIC DNA]</scope>
    <source>
        <strain evidence="9">JCM 17917</strain>
    </source>
</reference>
<dbReference type="EMBL" id="BAABGX010000001">
    <property type="protein sequence ID" value="GAA4297009.1"/>
    <property type="molecule type" value="Genomic_DNA"/>
</dbReference>
<name>A0ABP8F7P3_9BACT</name>
<evidence type="ECO:0000256" key="4">
    <source>
        <dbReference type="ARBA" id="ARBA00022679"/>
    </source>
</evidence>
<evidence type="ECO:0000256" key="1">
    <source>
        <dbReference type="ARBA" id="ARBA00001933"/>
    </source>
</evidence>
<comment type="caution">
    <text evidence="8">The sequence shown here is derived from an EMBL/GenBank/DDBJ whole genome shotgun (WGS) entry which is preliminary data.</text>
</comment>
<accession>A0ABP8F7P3</accession>
<keyword evidence="4 6" id="KW-0808">Transferase</keyword>
<dbReference type="InterPro" id="IPR004839">
    <property type="entry name" value="Aminotransferase_I/II_large"/>
</dbReference>
<dbReference type="RefSeq" id="WP_345161857.1">
    <property type="nucleotide sequence ID" value="NZ_BAABGX010000001.1"/>
</dbReference>
<proteinExistence type="inferred from homology"/>
<comment type="cofactor">
    <cofactor evidence="1 6">
        <name>pyridoxal 5'-phosphate</name>
        <dbReference type="ChEBI" id="CHEBI:597326"/>
    </cofactor>
</comment>
<dbReference type="InterPro" id="IPR004838">
    <property type="entry name" value="NHTrfase_class1_PyrdxlP-BS"/>
</dbReference>
<sequence length="365" mass="40510">MDQIPMHLGVSHFTTPKVAVEGLQEALLQNDTFYGPTKGTLSLRQAIAKRHLEEDGIPLPESQILITHGCKHAIHLYLQSLLLPSDEVIMLAPYWFAFPDLIRLNGGTLVSIEANPEENYALPLEAIKKAVTPNTKLLILSNPGNPTGKVYTQKELQAMADLAVEHPLLHILSDEIYDGLQYAAAPYSFLRFEHLRDRVAVVNGFSKSFAMSGWRVGYLIAPLEVLEKATDLQLKTISGVSPLNQAAAAQAMEHRQEIWKSFKEDLAPKRERVQNVLQSIPGLQFFVPDAGYYYALDVTNFLRPAKLASPYQTAEDWAAALKAQVGLEVLPGTNMGMPCAVRMSFALPDHVLESALLRLKTFLEQ</sequence>
<evidence type="ECO:0000259" key="7">
    <source>
        <dbReference type="Pfam" id="PF00155"/>
    </source>
</evidence>
<gene>
    <name evidence="8" type="primary">aspB</name>
    <name evidence="8" type="ORF">GCM10023183_04270</name>
</gene>
<evidence type="ECO:0000256" key="2">
    <source>
        <dbReference type="ARBA" id="ARBA00007441"/>
    </source>
</evidence>